<feature type="region of interest" description="Disordered" evidence="1">
    <location>
        <begin position="1"/>
        <end position="25"/>
    </location>
</feature>
<proteinExistence type="predicted"/>
<feature type="non-terminal residue" evidence="2">
    <location>
        <position position="1"/>
    </location>
</feature>
<accession>A0A391NP78</accession>
<dbReference type="EMBL" id="BDIP01003543">
    <property type="protein sequence ID" value="GCA63441.1"/>
    <property type="molecule type" value="Genomic_DNA"/>
</dbReference>
<keyword evidence="3" id="KW-1185">Reference proteome</keyword>
<name>A0A391NP78_9EUKA</name>
<reference evidence="2 3" key="1">
    <citation type="journal article" date="2018" name="PLoS ONE">
        <title>The draft genome of Kipferlia bialata reveals reductive genome evolution in fornicate parasites.</title>
        <authorList>
            <person name="Tanifuji G."/>
            <person name="Takabayashi S."/>
            <person name="Kume K."/>
            <person name="Takagi M."/>
            <person name="Nakayama T."/>
            <person name="Kamikawa R."/>
            <person name="Inagaki Y."/>
            <person name="Hashimoto T."/>
        </authorList>
    </citation>
    <scope>NUCLEOTIDE SEQUENCE [LARGE SCALE GENOMIC DNA]</scope>
    <source>
        <strain evidence="2">NY0173</strain>
    </source>
</reference>
<evidence type="ECO:0000313" key="2">
    <source>
        <dbReference type="EMBL" id="GCA63441.1"/>
    </source>
</evidence>
<comment type="caution">
    <text evidence="2">The sequence shown here is derived from an EMBL/GenBank/DDBJ whole genome shotgun (WGS) entry which is preliminary data.</text>
</comment>
<feature type="compositionally biased region" description="Basic and acidic residues" evidence="1">
    <location>
        <begin position="1"/>
        <end position="17"/>
    </location>
</feature>
<evidence type="ECO:0000313" key="3">
    <source>
        <dbReference type="Proteomes" id="UP000265618"/>
    </source>
</evidence>
<dbReference type="AlphaFoldDB" id="A0A391NP78"/>
<organism evidence="2 3">
    <name type="scientific">Kipferlia bialata</name>
    <dbReference type="NCBI Taxonomy" id="797122"/>
    <lineage>
        <taxon>Eukaryota</taxon>
        <taxon>Metamonada</taxon>
        <taxon>Carpediemonas-like organisms</taxon>
        <taxon>Kipferlia</taxon>
    </lineage>
</organism>
<sequence>VVTRADSAHSVRSDWQDSPRSIGDW</sequence>
<evidence type="ECO:0000256" key="1">
    <source>
        <dbReference type="SAM" id="MobiDB-lite"/>
    </source>
</evidence>
<gene>
    <name evidence="2" type="ORF">KIPB_009961</name>
</gene>
<dbReference type="Proteomes" id="UP000265618">
    <property type="component" value="Unassembled WGS sequence"/>
</dbReference>
<protein>
    <submittedName>
        <fullName evidence="2">Uncharacterized protein</fullName>
    </submittedName>
</protein>